<proteinExistence type="predicted"/>
<sequence>MLTHKGFSAWICCDGNPITEYLVTVEEEESRVSCWIPGEEGKQFSVAWLDHGSKINTAGYIALDGFTVAGRFLFGDGKAERSGLRSGPNSERPFTFMSVPEDASAGSSASSASKDVGTISLWIKQVQLVGSRPANPIQAMKSPSVLGKRKADELCVGYGEERETYHQSPITWSVKPLGENISEGTKPSTFLTFVFRYRSREFLMAQGIMPTPSARPTRSSTRQPSSSQRAAARRIVSAPSVPTIVTGSALGLTAPASNGESSSALAPAAAVAAIVSTAPGPIPTGPQSANPSSSLVTPSPSPKEPSPKRRKIDRLDFATNGPYRLRRPSDMRRAVSWREPNARFENKDPRASYPGEATINFTDPFPSSASTSVSTTPLPTLTQTPPPASNLPPTPASSGSSANAFSADVSSDEKPDPSRPSSTAPIDFSWPELEMPQPPSSAAHPSNLDAALRYPTAEPTSNEASGASASPETNLSQELEWYGSGVRFFGSEWTGSHDATGSN</sequence>
<feature type="compositionally biased region" description="Low complexity" evidence="1">
    <location>
        <begin position="366"/>
        <end position="383"/>
    </location>
</feature>
<accession>A0ABR3ITT7</accession>
<dbReference type="PANTHER" id="PTHR36223:SF1">
    <property type="entry name" value="TRANSCRIPTION ELONGATION FACTOR EAF N-TERMINAL DOMAIN-CONTAINING PROTEIN"/>
    <property type="match status" value="1"/>
</dbReference>
<dbReference type="PANTHER" id="PTHR36223">
    <property type="entry name" value="BETA-LACTAMASE-TYPE TRANSPEPTIDASE FOLD DOMAIN CONTAINING PROTEIN"/>
    <property type="match status" value="1"/>
</dbReference>
<reference evidence="4" key="1">
    <citation type="submission" date="2024-06" db="EMBL/GenBank/DDBJ databases">
        <title>Multi-omics analyses provide insights into the biosynthesis of the anticancer antibiotic pleurotin in Hohenbuehelia grisea.</title>
        <authorList>
            <person name="Weaver J.A."/>
            <person name="Alberti F."/>
        </authorList>
    </citation>
    <scope>NUCLEOTIDE SEQUENCE [LARGE SCALE GENOMIC DNA]</scope>
    <source>
        <strain evidence="4">T-177</strain>
    </source>
</reference>
<protein>
    <recommendedName>
        <fullName evidence="2">DUF7918 domain-containing protein</fullName>
    </recommendedName>
</protein>
<feature type="region of interest" description="Disordered" evidence="1">
    <location>
        <begin position="209"/>
        <end position="235"/>
    </location>
</feature>
<dbReference type="Pfam" id="PF25534">
    <property type="entry name" value="DUF7918"/>
    <property type="match status" value="1"/>
</dbReference>
<feature type="compositionally biased region" description="Pro residues" evidence="1">
    <location>
        <begin position="384"/>
        <end position="395"/>
    </location>
</feature>
<feature type="domain" description="DUF7918" evidence="2">
    <location>
        <begin position="9"/>
        <end position="211"/>
    </location>
</feature>
<feature type="compositionally biased region" description="Polar residues" evidence="1">
    <location>
        <begin position="458"/>
        <end position="477"/>
    </location>
</feature>
<feature type="compositionally biased region" description="Basic and acidic residues" evidence="1">
    <location>
        <begin position="340"/>
        <end position="350"/>
    </location>
</feature>
<evidence type="ECO:0000259" key="2">
    <source>
        <dbReference type="Pfam" id="PF25534"/>
    </source>
</evidence>
<evidence type="ECO:0000256" key="1">
    <source>
        <dbReference type="SAM" id="MobiDB-lite"/>
    </source>
</evidence>
<dbReference type="InterPro" id="IPR057678">
    <property type="entry name" value="DUF7918"/>
</dbReference>
<name>A0ABR3ITT7_9AGAR</name>
<feature type="compositionally biased region" description="Low complexity" evidence="1">
    <location>
        <begin position="396"/>
        <end position="407"/>
    </location>
</feature>
<dbReference type="EMBL" id="JASNQZ010000015">
    <property type="protein sequence ID" value="KAL0946679.1"/>
    <property type="molecule type" value="Genomic_DNA"/>
</dbReference>
<feature type="region of interest" description="Disordered" evidence="1">
    <location>
        <begin position="282"/>
        <end position="478"/>
    </location>
</feature>
<organism evidence="3 4">
    <name type="scientific">Hohenbuehelia grisea</name>
    <dbReference type="NCBI Taxonomy" id="104357"/>
    <lineage>
        <taxon>Eukaryota</taxon>
        <taxon>Fungi</taxon>
        <taxon>Dikarya</taxon>
        <taxon>Basidiomycota</taxon>
        <taxon>Agaricomycotina</taxon>
        <taxon>Agaricomycetes</taxon>
        <taxon>Agaricomycetidae</taxon>
        <taxon>Agaricales</taxon>
        <taxon>Pleurotineae</taxon>
        <taxon>Pleurotaceae</taxon>
        <taxon>Hohenbuehelia</taxon>
    </lineage>
</organism>
<keyword evidence="4" id="KW-1185">Reference proteome</keyword>
<comment type="caution">
    <text evidence="3">The sequence shown here is derived from an EMBL/GenBank/DDBJ whole genome shotgun (WGS) entry which is preliminary data.</text>
</comment>
<evidence type="ECO:0000313" key="3">
    <source>
        <dbReference type="EMBL" id="KAL0946679.1"/>
    </source>
</evidence>
<evidence type="ECO:0000313" key="4">
    <source>
        <dbReference type="Proteomes" id="UP001556367"/>
    </source>
</evidence>
<gene>
    <name evidence="3" type="ORF">HGRIS_012867</name>
</gene>
<dbReference type="Proteomes" id="UP001556367">
    <property type="component" value="Unassembled WGS sequence"/>
</dbReference>
<feature type="compositionally biased region" description="Low complexity" evidence="1">
    <location>
        <begin position="210"/>
        <end position="234"/>
    </location>
</feature>